<dbReference type="KEGG" id="blen:NCTC4824_00669"/>
<evidence type="ECO:0000313" key="3">
    <source>
        <dbReference type="EMBL" id="SQI53156.1"/>
    </source>
</evidence>
<feature type="transmembrane region" description="Helical" evidence="1">
    <location>
        <begin position="24"/>
        <end position="43"/>
    </location>
</feature>
<dbReference type="AlphaFoldDB" id="A0A2X4VLY1"/>
<dbReference type="SUPFAM" id="SSF53850">
    <property type="entry name" value="Periplasmic binding protein-like II"/>
    <property type="match status" value="1"/>
</dbReference>
<evidence type="ECO:0000313" key="4">
    <source>
        <dbReference type="Proteomes" id="UP000249134"/>
    </source>
</evidence>
<protein>
    <submittedName>
        <fullName evidence="3">Proline/glycine betaine ABC transporter substrate-binding protein</fullName>
    </submittedName>
</protein>
<keyword evidence="1" id="KW-1133">Transmembrane helix</keyword>
<accession>A0A2X4VLY1</accession>
<dbReference type="Pfam" id="PF04069">
    <property type="entry name" value="OpuAC"/>
    <property type="match status" value="1"/>
</dbReference>
<proteinExistence type="predicted"/>
<evidence type="ECO:0000256" key="1">
    <source>
        <dbReference type="SAM" id="Phobius"/>
    </source>
</evidence>
<dbReference type="CDD" id="cd13641">
    <property type="entry name" value="PBP2_HisX_like"/>
    <property type="match status" value="1"/>
</dbReference>
<keyword evidence="1" id="KW-0812">Transmembrane</keyword>
<name>A0A2X4VLY1_LEDLE</name>
<feature type="domain" description="ABC-type glycine betaine transport system substrate-binding" evidence="2">
    <location>
        <begin position="84"/>
        <end position="363"/>
    </location>
</feature>
<dbReference type="Gene3D" id="3.40.190.10">
    <property type="entry name" value="Periplasmic binding protein-like II"/>
    <property type="match status" value="1"/>
</dbReference>
<gene>
    <name evidence="3" type="ORF">NCTC4824_00669</name>
</gene>
<dbReference type="GO" id="GO:0043190">
    <property type="term" value="C:ATP-binding cassette (ABC) transporter complex"/>
    <property type="evidence" value="ECO:0007669"/>
    <property type="project" value="InterPro"/>
</dbReference>
<evidence type="ECO:0000259" key="2">
    <source>
        <dbReference type="Pfam" id="PF04069"/>
    </source>
</evidence>
<dbReference type="GO" id="GO:0022857">
    <property type="term" value="F:transmembrane transporter activity"/>
    <property type="evidence" value="ECO:0007669"/>
    <property type="project" value="InterPro"/>
</dbReference>
<organism evidence="3 4">
    <name type="scientific">Lederbergia lenta</name>
    <name type="common">Bacillus lentus</name>
    <dbReference type="NCBI Taxonomy" id="1467"/>
    <lineage>
        <taxon>Bacteria</taxon>
        <taxon>Bacillati</taxon>
        <taxon>Bacillota</taxon>
        <taxon>Bacilli</taxon>
        <taxon>Bacillales</taxon>
        <taxon>Bacillaceae</taxon>
        <taxon>Lederbergia</taxon>
    </lineage>
</organism>
<dbReference type="Proteomes" id="UP000249134">
    <property type="component" value="Chromosome 1"/>
</dbReference>
<keyword evidence="4" id="KW-1185">Reference proteome</keyword>
<dbReference type="STRING" id="1348624.GCA_001591545_02543"/>
<dbReference type="EMBL" id="LS483476">
    <property type="protein sequence ID" value="SQI53156.1"/>
    <property type="molecule type" value="Genomic_DNA"/>
</dbReference>
<sequence length="387" mass="42945">MLSLHSSLYLAVNPLLILSTDVKSLLHLFLGGSLAVLITYVYLNKKDEKGVLVSMRKMMIVLSICMLVLLSACSGGAGKDSIKMIKFADAGWDSIRFHNSVAQLIIEEGYGYDTEVTSGTTAATIQALQQGDINVYMEAWTDNIKDVYEKAIESGDIIKVSTNFDDNSQGLYVPTYVIEGDASKGIEAVAPDLKTVEDLAKYPEIFKDPEDSTKGRIVGAPSSWAVSEQLEDKLKTYGLDEQYNYLAPGSDSAIVASLAGAIKKGEPWVGYYWSPTWVTASFDLTLLEDNPYEEKVWEENRGTAFPPNDVVVAVHKDLPNQAEDVVDFLKKYETSNELTESALDYMEENEVEADAAAIWWMKEYEDVWTKWVSDEVAEKVLSALNEK</sequence>
<dbReference type="InterPro" id="IPR007210">
    <property type="entry name" value="ABC_Gly_betaine_transp_sub-bd"/>
</dbReference>
<feature type="transmembrane region" description="Helical" evidence="1">
    <location>
        <begin position="55"/>
        <end position="77"/>
    </location>
</feature>
<dbReference type="Gene3D" id="3.40.190.100">
    <property type="entry name" value="Glycine betaine-binding periplasmic protein, domain 2"/>
    <property type="match status" value="1"/>
</dbReference>
<reference evidence="3 4" key="1">
    <citation type="submission" date="2018-06" db="EMBL/GenBank/DDBJ databases">
        <authorList>
            <consortium name="Pathogen Informatics"/>
            <person name="Doyle S."/>
        </authorList>
    </citation>
    <scope>NUCLEOTIDE SEQUENCE [LARGE SCALE GENOMIC DNA]</scope>
    <source>
        <strain evidence="3 4">NCTC4824</strain>
    </source>
</reference>
<keyword evidence="1" id="KW-0472">Membrane</keyword>